<dbReference type="Gene3D" id="3.10.450.50">
    <property type="match status" value="1"/>
</dbReference>
<evidence type="ECO:0000259" key="2">
    <source>
        <dbReference type="Pfam" id="PF14534"/>
    </source>
</evidence>
<name>A0ABY6MK27_9BACT</name>
<keyword evidence="1" id="KW-0732">Signal</keyword>
<feature type="domain" description="DUF4440" evidence="2">
    <location>
        <begin position="28"/>
        <end position="130"/>
    </location>
</feature>
<gene>
    <name evidence="3" type="ORF">OM944_18520</name>
</gene>
<sequence length="139" mass="15281">MKNLLTIALLLCSTVVFAQAEKDVQNQVEKLRLALIDPTVANLSEISSIHLSYGHSSGKLENQAQFIEALVSGASDFATAEFEDQSIYVDKNIAIVRHNLVADVLDGGNANSIKIGVMLVWQKEKGKWKLLARQAYKLP</sequence>
<dbReference type="Proteomes" id="UP001163156">
    <property type="component" value="Chromosome"/>
</dbReference>
<reference evidence="3" key="1">
    <citation type="submission" date="2022-10" db="EMBL/GenBank/DDBJ databases">
        <title>Algoriphagus sp. a novel bacteria isolate from halophytes salicornia europaea.</title>
        <authorList>
            <person name="Peng Y."/>
            <person name="Jiang L."/>
            <person name="Lee J."/>
        </authorList>
    </citation>
    <scope>NUCLEOTIDE SEQUENCE</scope>
    <source>
        <strain evidence="3">TR-M5</strain>
    </source>
</reference>
<feature type="chain" id="PRO_5045622472" evidence="1">
    <location>
        <begin position="19"/>
        <end position="139"/>
    </location>
</feature>
<accession>A0ABY6MK27</accession>
<feature type="signal peptide" evidence="1">
    <location>
        <begin position="1"/>
        <end position="18"/>
    </location>
</feature>
<proteinExistence type="predicted"/>
<dbReference type="EMBL" id="CP110226">
    <property type="protein sequence ID" value="UZD22631.1"/>
    <property type="molecule type" value="Genomic_DNA"/>
</dbReference>
<dbReference type="RefSeq" id="WP_264809151.1">
    <property type="nucleotide sequence ID" value="NZ_CP110226.1"/>
</dbReference>
<dbReference type="InterPro" id="IPR032710">
    <property type="entry name" value="NTF2-like_dom_sf"/>
</dbReference>
<evidence type="ECO:0000313" key="4">
    <source>
        <dbReference type="Proteomes" id="UP001163156"/>
    </source>
</evidence>
<dbReference type="SUPFAM" id="SSF54427">
    <property type="entry name" value="NTF2-like"/>
    <property type="match status" value="1"/>
</dbReference>
<protein>
    <submittedName>
        <fullName evidence="3">Nuclear transport factor 2 family protein</fullName>
    </submittedName>
</protein>
<evidence type="ECO:0000256" key="1">
    <source>
        <dbReference type="SAM" id="SignalP"/>
    </source>
</evidence>
<dbReference type="InterPro" id="IPR027843">
    <property type="entry name" value="DUF4440"/>
</dbReference>
<organism evidence="3 4">
    <name type="scientific">Algoriphagus halophytocola</name>
    <dbReference type="NCBI Taxonomy" id="2991499"/>
    <lineage>
        <taxon>Bacteria</taxon>
        <taxon>Pseudomonadati</taxon>
        <taxon>Bacteroidota</taxon>
        <taxon>Cytophagia</taxon>
        <taxon>Cytophagales</taxon>
        <taxon>Cyclobacteriaceae</taxon>
        <taxon>Algoriphagus</taxon>
    </lineage>
</organism>
<evidence type="ECO:0000313" key="3">
    <source>
        <dbReference type="EMBL" id="UZD22631.1"/>
    </source>
</evidence>
<dbReference type="Pfam" id="PF14534">
    <property type="entry name" value="DUF4440"/>
    <property type="match status" value="1"/>
</dbReference>
<keyword evidence="4" id="KW-1185">Reference proteome</keyword>